<evidence type="ECO:0000313" key="10">
    <source>
        <dbReference type="Proteomes" id="UP001603857"/>
    </source>
</evidence>
<evidence type="ECO:0000256" key="3">
    <source>
        <dbReference type="ARBA" id="ARBA00022692"/>
    </source>
</evidence>
<dbReference type="PROSITE" id="PS51201">
    <property type="entry name" value="RCK_N"/>
    <property type="match status" value="2"/>
</dbReference>
<evidence type="ECO:0000256" key="4">
    <source>
        <dbReference type="ARBA" id="ARBA00022989"/>
    </source>
</evidence>
<dbReference type="Proteomes" id="UP001603857">
    <property type="component" value="Unassembled WGS sequence"/>
</dbReference>
<evidence type="ECO:0000256" key="1">
    <source>
        <dbReference type="ARBA" id="ARBA00004141"/>
    </source>
</evidence>
<reference evidence="9 10" key="1">
    <citation type="submission" date="2024-08" db="EMBL/GenBank/DDBJ databases">
        <title>Insights into the chromosomal genome structure of Flemingia macrophylla.</title>
        <authorList>
            <person name="Ding Y."/>
            <person name="Zhao Y."/>
            <person name="Bi W."/>
            <person name="Wu M."/>
            <person name="Zhao G."/>
            <person name="Gong Y."/>
            <person name="Li W."/>
            <person name="Zhang P."/>
        </authorList>
    </citation>
    <scope>NUCLEOTIDE SEQUENCE [LARGE SCALE GENOMIC DNA]</scope>
    <source>
        <strain evidence="9">DYQJB</strain>
        <tissue evidence="9">Leaf</tissue>
    </source>
</reference>
<evidence type="ECO:0000256" key="6">
    <source>
        <dbReference type="SAM" id="MobiDB-lite"/>
    </source>
</evidence>
<dbReference type="PANTHER" id="PTHR31563:SF13">
    <property type="entry name" value="ION CHANNEL POLLUX-LIKE 1-RELATED"/>
    <property type="match status" value="1"/>
</dbReference>
<dbReference type="SUPFAM" id="SSF81324">
    <property type="entry name" value="Voltage-gated potassium channels"/>
    <property type="match status" value="1"/>
</dbReference>
<accession>A0ABD1LNU2</accession>
<keyword evidence="3 7" id="KW-0812">Transmembrane</keyword>
<evidence type="ECO:0000256" key="7">
    <source>
        <dbReference type="SAM" id="Phobius"/>
    </source>
</evidence>
<sequence length="855" mass="96741">MLLLHMQSCQPWILHPPRIHVASITNDSRILRRRCMPCHFSLIKSSALHVRGLRGNAEGRWQVDSHSYRSEDKSNSNTNKHVPENLGTEFAWMKKNDNSSQGLQARSMMQFMSLYIILRLTYKQLYDLMIKVGQAVLPYVLQTHCATSLPLACVSNALNKPKPLNLDVSLPSFHDVSWSLARLLYLFNIQLERNVATFFVVLLLMCFSFVVIGGLLFFKFRGNKNSLEDCLWEAWACLCSSSTHLKQSTRVERVIGFLLAIWGILFYSRLLSTMTEQFRNNMQKLREGAQMQVMETDHIIICGMNSHLPFILKQLNKYHEFAVRLGTATARKQRILLMSDLPRKQIDRVADNIAKDLNHIDVLSKSCSLSLTKSFERAAANKARAIIILPTKGDRYEVDTDAFLSVLALQPIPNMDSVPTIVEVSSSKTCELLKSISILKVEPVENVASKLFVQCSRQKGLIKIYRHLLNYRKNVFNLCSLPNLEGMTYKQIRHGFQEAIVCGLYRSGKIYFHPNDGEILQQTDKVLFIGSLRDTKKAKVVTLNGQEEEHGIHNQEVHAKDGEHAIKLGRRLANIVKRPNRSGSKASDVNLGPRECILLLGWRPDIVEMIQEYDNYLGPGSVLEVLSDTPLEDRAGKINVNGHNKLKNVRVSHRIGNPMDHDTLKETILNIQNSLKNEDIPMSIAVISDREWLLGDPSKADKLSAYSLLLAENICNKLGVKVQNLVAEMVDSKLGKQITRIKPSVTYIAAEEIMSLVTAQVAENSELNEVWKDILNAEGDEIYVKDISLYMKEGENPSFSELSERAYLRREVAIGYVKNKKNVINPVPKSEPLSLKMTDSLIVISELEGEQPVVL</sequence>
<name>A0ABD1LNU2_9FABA</name>
<evidence type="ECO:0000259" key="8">
    <source>
        <dbReference type="PROSITE" id="PS51201"/>
    </source>
</evidence>
<dbReference type="GO" id="GO:0016020">
    <property type="term" value="C:membrane"/>
    <property type="evidence" value="ECO:0007669"/>
    <property type="project" value="UniProtKB-SubCell"/>
</dbReference>
<evidence type="ECO:0000313" key="9">
    <source>
        <dbReference type="EMBL" id="KAL2325181.1"/>
    </source>
</evidence>
<feature type="domain" description="RCK N-terminal" evidence="8">
    <location>
        <begin position="594"/>
        <end position="754"/>
    </location>
</feature>
<proteinExistence type="inferred from homology"/>
<dbReference type="Gene3D" id="3.40.50.720">
    <property type="entry name" value="NAD(P)-binding Rossmann-like Domain"/>
    <property type="match status" value="1"/>
</dbReference>
<dbReference type="Pfam" id="PF06241">
    <property type="entry name" value="Castor_Poll_mid"/>
    <property type="match status" value="1"/>
</dbReference>
<dbReference type="InterPro" id="IPR003148">
    <property type="entry name" value="RCK_N"/>
</dbReference>
<dbReference type="InterPro" id="IPR010420">
    <property type="entry name" value="CASTOR/POLLUX/SYM8_dom"/>
</dbReference>
<comment type="caution">
    <text evidence="9">The sequence shown here is derived from an EMBL/GenBank/DDBJ whole genome shotgun (WGS) entry which is preliminary data.</text>
</comment>
<dbReference type="InterPro" id="IPR044849">
    <property type="entry name" value="CASTOR/POLLUX/SYM8-like"/>
</dbReference>
<feature type="compositionally biased region" description="Basic and acidic residues" evidence="6">
    <location>
        <begin position="64"/>
        <end position="74"/>
    </location>
</feature>
<comment type="subcellular location">
    <subcellularLocation>
        <location evidence="1">Membrane</location>
        <topology evidence="1">Multi-pass membrane protein</topology>
    </subcellularLocation>
</comment>
<dbReference type="EMBL" id="JBGMDY010000008">
    <property type="protein sequence ID" value="KAL2325181.1"/>
    <property type="molecule type" value="Genomic_DNA"/>
</dbReference>
<keyword evidence="5 7" id="KW-0472">Membrane</keyword>
<feature type="domain" description="RCK N-terminal" evidence="8">
    <location>
        <begin position="296"/>
        <end position="445"/>
    </location>
</feature>
<feature type="transmembrane region" description="Helical" evidence="7">
    <location>
        <begin position="254"/>
        <end position="272"/>
    </location>
</feature>
<protein>
    <recommendedName>
        <fullName evidence="8">RCK N-terminal domain-containing protein</fullName>
    </recommendedName>
</protein>
<keyword evidence="10" id="KW-1185">Reference proteome</keyword>
<dbReference type="AlphaFoldDB" id="A0ABD1LNU2"/>
<keyword evidence="4 7" id="KW-1133">Transmembrane helix</keyword>
<evidence type="ECO:0000256" key="2">
    <source>
        <dbReference type="ARBA" id="ARBA00008577"/>
    </source>
</evidence>
<feature type="transmembrane region" description="Helical" evidence="7">
    <location>
        <begin position="195"/>
        <end position="218"/>
    </location>
</feature>
<evidence type="ECO:0000256" key="5">
    <source>
        <dbReference type="ARBA" id="ARBA00023136"/>
    </source>
</evidence>
<organism evidence="9 10">
    <name type="scientific">Flemingia macrophylla</name>
    <dbReference type="NCBI Taxonomy" id="520843"/>
    <lineage>
        <taxon>Eukaryota</taxon>
        <taxon>Viridiplantae</taxon>
        <taxon>Streptophyta</taxon>
        <taxon>Embryophyta</taxon>
        <taxon>Tracheophyta</taxon>
        <taxon>Spermatophyta</taxon>
        <taxon>Magnoliopsida</taxon>
        <taxon>eudicotyledons</taxon>
        <taxon>Gunneridae</taxon>
        <taxon>Pentapetalae</taxon>
        <taxon>rosids</taxon>
        <taxon>fabids</taxon>
        <taxon>Fabales</taxon>
        <taxon>Fabaceae</taxon>
        <taxon>Papilionoideae</taxon>
        <taxon>50 kb inversion clade</taxon>
        <taxon>NPAAA clade</taxon>
        <taxon>indigoferoid/millettioid clade</taxon>
        <taxon>Phaseoleae</taxon>
        <taxon>Flemingia</taxon>
    </lineage>
</organism>
<gene>
    <name evidence="9" type="ORF">Fmac_024239</name>
</gene>
<comment type="similarity">
    <text evidence="2">Belongs to the castor/pollux (TC 1.A.1.23) family.</text>
</comment>
<feature type="region of interest" description="Disordered" evidence="6">
    <location>
        <begin position="64"/>
        <end position="83"/>
    </location>
</feature>
<dbReference type="PANTHER" id="PTHR31563">
    <property type="entry name" value="ION CHANNEL POLLUX-RELATED"/>
    <property type="match status" value="1"/>
</dbReference>